<gene>
    <name evidence="2" type="ORF">L195_g040056</name>
</gene>
<name>A0A2K3LZN0_TRIPR</name>
<accession>A0A2K3LZN0</accession>
<comment type="caution">
    <text evidence="2">The sequence shown here is derived from an EMBL/GenBank/DDBJ whole genome shotgun (WGS) entry which is preliminary data.</text>
</comment>
<evidence type="ECO:0000313" key="2">
    <source>
        <dbReference type="EMBL" id="PNX84005.1"/>
    </source>
</evidence>
<dbReference type="AlphaFoldDB" id="A0A2K3LZN0"/>
<reference evidence="2 3" key="1">
    <citation type="journal article" date="2014" name="Am. J. Bot.">
        <title>Genome assembly and annotation for red clover (Trifolium pratense; Fabaceae).</title>
        <authorList>
            <person name="Istvanek J."/>
            <person name="Jaros M."/>
            <person name="Krenek A."/>
            <person name="Repkova J."/>
        </authorList>
    </citation>
    <scope>NUCLEOTIDE SEQUENCE [LARGE SCALE GENOMIC DNA]</scope>
    <source>
        <strain evidence="3">cv. Tatra</strain>
        <tissue evidence="2">Young leaves</tissue>
    </source>
</reference>
<organism evidence="2 3">
    <name type="scientific">Trifolium pratense</name>
    <name type="common">Red clover</name>
    <dbReference type="NCBI Taxonomy" id="57577"/>
    <lineage>
        <taxon>Eukaryota</taxon>
        <taxon>Viridiplantae</taxon>
        <taxon>Streptophyta</taxon>
        <taxon>Embryophyta</taxon>
        <taxon>Tracheophyta</taxon>
        <taxon>Spermatophyta</taxon>
        <taxon>Magnoliopsida</taxon>
        <taxon>eudicotyledons</taxon>
        <taxon>Gunneridae</taxon>
        <taxon>Pentapetalae</taxon>
        <taxon>rosids</taxon>
        <taxon>fabids</taxon>
        <taxon>Fabales</taxon>
        <taxon>Fabaceae</taxon>
        <taxon>Papilionoideae</taxon>
        <taxon>50 kb inversion clade</taxon>
        <taxon>NPAAA clade</taxon>
        <taxon>Hologalegina</taxon>
        <taxon>IRL clade</taxon>
        <taxon>Trifolieae</taxon>
        <taxon>Trifolium</taxon>
    </lineage>
</organism>
<protein>
    <submittedName>
        <fullName evidence="2">Uncharacterized protein</fullName>
    </submittedName>
</protein>
<evidence type="ECO:0000256" key="1">
    <source>
        <dbReference type="SAM" id="MobiDB-lite"/>
    </source>
</evidence>
<feature type="compositionally biased region" description="Polar residues" evidence="1">
    <location>
        <begin position="28"/>
        <end position="38"/>
    </location>
</feature>
<evidence type="ECO:0000313" key="3">
    <source>
        <dbReference type="Proteomes" id="UP000236291"/>
    </source>
</evidence>
<feature type="non-terminal residue" evidence="2">
    <location>
        <position position="1"/>
    </location>
</feature>
<reference evidence="2 3" key="2">
    <citation type="journal article" date="2017" name="Front. Plant Sci.">
        <title>Gene Classification and Mining of Molecular Markers Useful in Red Clover (Trifolium pratense) Breeding.</title>
        <authorList>
            <person name="Istvanek J."/>
            <person name="Dluhosova J."/>
            <person name="Dluhos P."/>
            <person name="Patkova L."/>
            <person name="Nedelnik J."/>
            <person name="Repkova J."/>
        </authorList>
    </citation>
    <scope>NUCLEOTIDE SEQUENCE [LARGE SCALE GENOMIC DNA]</scope>
    <source>
        <strain evidence="3">cv. Tatra</strain>
        <tissue evidence="2">Young leaves</tissue>
    </source>
</reference>
<dbReference type="Proteomes" id="UP000236291">
    <property type="component" value="Unassembled WGS sequence"/>
</dbReference>
<dbReference type="EMBL" id="ASHM01045375">
    <property type="protein sequence ID" value="PNX84005.1"/>
    <property type="molecule type" value="Genomic_DNA"/>
</dbReference>
<proteinExistence type="predicted"/>
<sequence length="71" mass="7858">RYGGSWLAFSKLKASFSTLEGDERMTNARQGSVQQLRSTARPEANLPPTGRKRRKPNAKGMGVALRMAHQT</sequence>
<feature type="region of interest" description="Disordered" evidence="1">
    <location>
        <begin position="28"/>
        <end position="71"/>
    </location>
</feature>